<dbReference type="Pfam" id="PF07714">
    <property type="entry name" value="PK_Tyr_Ser-Thr"/>
    <property type="match status" value="1"/>
</dbReference>
<comment type="catalytic activity">
    <reaction evidence="12">
        <text>L-threonyl-[protein] + ATP = O-phospho-L-threonyl-[protein] + ADP + H(+)</text>
        <dbReference type="Rhea" id="RHEA:46608"/>
        <dbReference type="Rhea" id="RHEA-COMP:11060"/>
        <dbReference type="Rhea" id="RHEA-COMP:11605"/>
        <dbReference type="ChEBI" id="CHEBI:15378"/>
        <dbReference type="ChEBI" id="CHEBI:30013"/>
        <dbReference type="ChEBI" id="CHEBI:30616"/>
        <dbReference type="ChEBI" id="CHEBI:61977"/>
        <dbReference type="ChEBI" id="CHEBI:456216"/>
        <dbReference type="EC" id="2.7.12.1"/>
    </reaction>
</comment>
<dbReference type="SUPFAM" id="SSF56112">
    <property type="entry name" value="Protein kinase-like (PK-like)"/>
    <property type="match status" value="1"/>
</dbReference>
<keyword evidence="9 14" id="KW-0067">ATP-binding</keyword>
<protein>
    <recommendedName>
        <fullName evidence="4">dual-specificity kinase</fullName>
        <ecNumber evidence="4">2.7.12.1</ecNumber>
    </recommendedName>
</protein>
<sequence length="480" mass="52452">MDPFDFADNNSNTKNDKYYTDFVPTNSALAMYKAGSHLYCSEDIVVKGKLGNGYFASVFLVHHRPSNQLMAMKLTKEASVQRREIELLSSVDHKNVLRLFGSCVIGARFACLTEFVNGGSLADLLSAKGMDLPWLLRSSLALDIANGLHHLHCNNLIHRDLSSANILIRVGPFVPSEPDDVDSKNFPGHLVYGVSGGQNVVVSDTAFVRDCPAHSRSRRPCSKVQLNYSQRQAEFSTNGRSLSPVCMAVDREQMGGDISSCSTECDGPITMQNGDPSMLEQTKFAKHCLLSLPIIEPVWKRLAWSSALFPPDTSPSYTAVVADLGLCLDLSQTNTDAVSLVGNPYYIAPECLNRIAPYTFAADVFSFGILTCELITRLVNDGARIPRTNDFGLDHQNLPVPPTCPPRLHQVALDCCTVDHLQRPPLKTIITELVENLTDHHPAGCHSLRTTSPKHHSSRASDCVETAAPAPAVPGLIVQE</sequence>
<evidence type="ECO:0000256" key="13">
    <source>
        <dbReference type="ARBA" id="ARBA00051680"/>
    </source>
</evidence>
<evidence type="ECO:0000256" key="1">
    <source>
        <dbReference type="ARBA" id="ARBA00001936"/>
    </source>
</evidence>
<feature type="region of interest" description="Disordered" evidence="15">
    <location>
        <begin position="444"/>
        <end position="465"/>
    </location>
</feature>
<dbReference type="Gene3D" id="1.10.510.10">
    <property type="entry name" value="Transferase(Phosphotransferase) domain 1"/>
    <property type="match status" value="2"/>
</dbReference>
<dbReference type="OrthoDB" id="20134at2759"/>
<evidence type="ECO:0000256" key="11">
    <source>
        <dbReference type="ARBA" id="ARBA00049003"/>
    </source>
</evidence>
<evidence type="ECO:0000256" key="3">
    <source>
        <dbReference type="ARBA" id="ARBA00005843"/>
    </source>
</evidence>
<evidence type="ECO:0000313" key="17">
    <source>
        <dbReference type="EMBL" id="TGZ73393.1"/>
    </source>
</evidence>
<gene>
    <name evidence="17" type="ORF">CRM22_001542</name>
</gene>
<dbReference type="PROSITE" id="PS00107">
    <property type="entry name" value="PROTEIN_KINASE_ATP"/>
    <property type="match status" value="1"/>
</dbReference>
<keyword evidence="6" id="KW-0808">Transferase</keyword>
<dbReference type="InterPro" id="IPR001245">
    <property type="entry name" value="Ser-Thr/Tyr_kinase_cat_dom"/>
</dbReference>
<dbReference type="PROSITE" id="PS00109">
    <property type="entry name" value="PROTEIN_KINASE_TYR"/>
    <property type="match status" value="1"/>
</dbReference>
<evidence type="ECO:0000313" key="18">
    <source>
        <dbReference type="Proteomes" id="UP000308267"/>
    </source>
</evidence>
<dbReference type="PANTHER" id="PTHR46485:SF5">
    <property type="entry name" value="CENTER DIVIDER, ISOFORM A"/>
    <property type="match status" value="1"/>
</dbReference>
<proteinExistence type="inferred from homology"/>
<dbReference type="GO" id="GO:0004674">
    <property type="term" value="F:protein serine/threonine kinase activity"/>
    <property type="evidence" value="ECO:0007669"/>
    <property type="project" value="UniProtKB-KW"/>
</dbReference>
<evidence type="ECO:0000256" key="5">
    <source>
        <dbReference type="ARBA" id="ARBA00022527"/>
    </source>
</evidence>
<dbReference type="InterPro" id="IPR000719">
    <property type="entry name" value="Prot_kinase_dom"/>
</dbReference>
<evidence type="ECO:0000256" key="4">
    <source>
        <dbReference type="ARBA" id="ARBA00013203"/>
    </source>
</evidence>
<keyword evidence="7 14" id="KW-0547">Nucleotide-binding</keyword>
<comment type="similarity">
    <text evidence="3">Belongs to the protein kinase superfamily. TKL Ser/Thr protein kinase family.</text>
</comment>
<comment type="cofactor">
    <cofactor evidence="2">
        <name>Mg(2+)</name>
        <dbReference type="ChEBI" id="CHEBI:18420"/>
    </cofactor>
</comment>
<dbReference type="GO" id="GO:0005634">
    <property type="term" value="C:nucleus"/>
    <property type="evidence" value="ECO:0007669"/>
    <property type="project" value="TreeGrafter"/>
</dbReference>
<keyword evidence="18" id="KW-1185">Reference proteome</keyword>
<keyword evidence="8" id="KW-0418">Kinase</keyword>
<evidence type="ECO:0000256" key="8">
    <source>
        <dbReference type="ARBA" id="ARBA00022777"/>
    </source>
</evidence>
<accession>A0A4S2MA56</accession>
<dbReference type="InterPro" id="IPR008266">
    <property type="entry name" value="Tyr_kinase_AS"/>
</dbReference>
<dbReference type="InterPro" id="IPR017441">
    <property type="entry name" value="Protein_kinase_ATP_BS"/>
</dbReference>
<evidence type="ECO:0000256" key="6">
    <source>
        <dbReference type="ARBA" id="ARBA00022679"/>
    </source>
</evidence>
<evidence type="ECO:0000256" key="14">
    <source>
        <dbReference type="PROSITE-ProRule" id="PRU10141"/>
    </source>
</evidence>
<dbReference type="InterPro" id="IPR011009">
    <property type="entry name" value="Kinase-like_dom_sf"/>
</dbReference>
<keyword evidence="10" id="KW-0464">Manganese</keyword>
<dbReference type="EC" id="2.7.12.1" evidence="4"/>
<dbReference type="GO" id="GO:0005524">
    <property type="term" value="F:ATP binding"/>
    <property type="evidence" value="ECO:0007669"/>
    <property type="project" value="UniProtKB-UniRule"/>
</dbReference>
<evidence type="ECO:0000256" key="2">
    <source>
        <dbReference type="ARBA" id="ARBA00001946"/>
    </source>
</evidence>
<evidence type="ECO:0000256" key="10">
    <source>
        <dbReference type="ARBA" id="ARBA00023211"/>
    </source>
</evidence>
<dbReference type="EMBL" id="SJOL01002761">
    <property type="protein sequence ID" value="TGZ73393.1"/>
    <property type="molecule type" value="Genomic_DNA"/>
</dbReference>
<organism evidence="17 18">
    <name type="scientific">Opisthorchis felineus</name>
    <dbReference type="NCBI Taxonomy" id="147828"/>
    <lineage>
        <taxon>Eukaryota</taxon>
        <taxon>Metazoa</taxon>
        <taxon>Spiralia</taxon>
        <taxon>Lophotrochozoa</taxon>
        <taxon>Platyhelminthes</taxon>
        <taxon>Trematoda</taxon>
        <taxon>Digenea</taxon>
        <taxon>Opisthorchiida</taxon>
        <taxon>Opisthorchiata</taxon>
        <taxon>Opisthorchiidae</taxon>
        <taxon>Opisthorchis</taxon>
    </lineage>
</organism>
<dbReference type="PROSITE" id="PS50011">
    <property type="entry name" value="PROTEIN_KINASE_DOM"/>
    <property type="match status" value="1"/>
</dbReference>
<dbReference type="InterPro" id="IPR050940">
    <property type="entry name" value="Actin_reg-Ser/Thr_kinase"/>
</dbReference>
<evidence type="ECO:0000256" key="9">
    <source>
        <dbReference type="ARBA" id="ARBA00022840"/>
    </source>
</evidence>
<keyword evidence="5" id="KW-0723">Serine/threonine-protein kinase</keyword>
<dbReference type="STRING" id="147828.A0A4S2MA56"/>
<dbReference type="AlphaFoldDB" id="A0A4S2MA56"/>
<dbReference type="PANTHER" id="PTHR46485">
    <property type="entry name" value="LIM DOMAIN KINASE 1"/>
    <property type="match status" value="1"/>
</dbReference>
<comment type="catalytic activity">
    <reaction evidence="13">
        <text>L-tyrosyl-[protein] + ATP = O-phospho-L-tyrosyl-[protein] + ADP + H(+)</text>
        <dbReference type="Rhea" id="RHEA:10596"/>
        <dbReference type="Rhea" id="RHEA-COMP:10136"/>
        <dbReference type="Rhea" id="RHEA-COMP:20101"/>
        <dbReference type="ChEBI" id="CHEBI:15378"/>
        <dbReference type="ChEBI" id="CHEBI:30616"/>
        <dbReference type="ChEBI" id="CHEBI:46858"/>
        <dbReference type="ChEBI" id="CHEBI:61978"/>
        <dbReference type="ChEBI" id="CHEBI:456216"/>
        <dbReference type="EC" id="2.7.12.1"/>
    </reaction>
</comment>
<feature type="domain" description="Protein kinase" evidence="16">
    <location>
        <begin position="44"/>
        <end position="444"/>
    </location>
</feature>
<dbReference type="GO" id="GO:0046872">
    <property type="term" value="F:metal ion binding"/>
    <property type="evidence" value="ECO:0007669"/>
    <property type="project" value="UniProtKB-KW"/>
</dbReference>
<comment type="catalytic activity">
    <reaction evidence="11">
        <text>L-seryl-[protein] + ATP = O-phospho-L-seryl-[protein] + ADP + H(+)</text>
        <dbReference type="Rhea" id="RHEA:17989"/>
        <dbReference type="Rhea" id="RHEA-COMP:9863"/>
        <dbReference type="Rhea" id="RHEA-COMP:11604"/>
        <dbReference type="ChEBI" id="CHEBI:15378"/>
        <dbReference type="ChEBI" id="CHEBI:29999"/>
        <dbReference type="ChEBI" id="CHEBI:30616"/>
        <dbReference type="ChEBI" id="CHEBI:83421"/>
        <dbReference type="ChEBI" id="CHEBI:456216"/>
        <dbReference type="EC" id="2.7.12.1"/>
    </reaction>
</comment>
<evidence type="ECO:0000259" key="16">
    <source>
        <dbReference type="PROSITE" id="PS50011"/>
    </source>
</evidence>
<evidence type="ECO:0000256" key="15">
    <source>
        <dbReference type="SAM" id="MobiDB-lite"/>
    </source>
</evidence>
<dbReference type="GO" id="GO:0004712">
    <property type="term" value="F:protein serine/threonine/tyrosine kinase activity"/>
    <property type="evidence" value="ECO:0007669"/>
    <property type="project" value="UniProtKB-EC"/>
</dbReference>
<comment type="caution">
    <text evidence="17">The sequence shown here is derived from an EMBL/GenBank/DDBJ whole genome shotgun (WGS) entry which is preliminary data.</text>
</comment>
<evidence type="ECO:0000256" key="12">
    <source>
        <dbReference type="ARBA" id="ARBA00049308"/>
    </source>
</evidence>
<evidence type="ECO:0000256" key="7">
    <source>
        <dbReference type="ARBA" id="ARBA00022741"/>
    </source>
</evidence>
<dbReference type="Pfam" id="PF00069">
    <property type="entry name" value="Pkinase"/>
    <property type="match status" value="1"/>
</dbReference>
<reference evidence="17 18" key="1">
    <citation type="journal article" date="2019" name="BMC Genomics">
        <title>New insights from Opisthorchis felineus genome: update on genomics of the epidemiologically important liver flukes.</title>
        <authorList>
            <person name="Ershov N.I."/>
            <person name="Mordvinov V.A."/>
            <person name="Prokhortchouk E.B."/>
            <person name="Pakharukova M.Y."/>
            <person name="Gunbin K.V."/>
            <person name="Ustyantsev K."/>
            <person name="Genaev M.A."/>
            <person name="Blinov A.G."/>
            <person name="Mazur A."/>
            <person name="Boulygina E."/>
            <person name="Tsygankova S."/>
            <person name="Khrameeva E."/>
            <person name="Chekanov N."/>
            <person name="Fan G."/>
            <person name="Xiao A."/>
            <person name="Zhang H."/>
            <person name="Xu X."/>
            <person name="Yang H."/>
            <person name="Solovyev V."/>
            <person name="Lee S.M."/>
            <person name="Liu X."/>
            <person name="Afonnikov D.A."/>
            <person name="Skryabin K.G."/>
        </authorList>
    </citation>
    <scope>NUCLEOTIDE SEQUENCE [LARGE SCALE GENOMIC DNA]</scope>
    <source>
        <strain evidence="17">AK-0245</strain>
        <tissue evidence="17">Whole organism</tissue>
    </source>
</reference>
<dbReference type="GO" id="GO:0005737">
    <property type="term" value="C:cytoplasm"/>
    <property type="evidence" value="ECO:0007669"/>
    <property type="project" value="TreeGrafter"/>
</dbReference>
<comment type="cofactor">
    <cofactor evidence="1">
        <name>Mn(2+)</name>
        <dbReference type="ChEBI" id="CHEBI:29035"/>
    </cofactor>
</comment>
<dbReference type="GO" id="GO:0030036">
    <property type="term" value="P:actin cytoskeleton organization"/>
    <property type="evidence" value="ECO:0007669"/>
    <property type="project" value="TreeGrafter"/>
</dbReference>
<feature type="binding site" evidence="14">
    <location>
        <position position="73"/>
    </location>
    <ligand>
        <name>ATP</name>
        <dbReference type="ChEBI" id="CHEBI:30616"/>
    </ligand>
</feature>
<name>A0A4S2MA56_OPIFE</name>
<dbReference type="Proteomes" id="UP000308267">
    <property type="component" value="Unassembled WGS sequence"/>
</dbReference>